<gene>
    <name evidence="4" type="ORF">SAMN04488055_5263</name>
</gene>
<dbReference type="AlphaFoldDB" id="A0A1N6K7U1"/>
<evidence type="ECO:0000259" key="3">
    <source>
        <dbReference type="Pfam" id="PF16344"/>
    </source>
</evidence>
<dbReference type="Gene3D" id="3.55.50.30">
    <property type="match status" value="1"/>
</dbReference>
<dbReference type="Pfam" id="PF16344">
    <property type="entry name" value="FecR_C"/>
    <property type="match status" value="1"/>
</dbReference>
<dbReference type="InterPro" id="IPR032508">
    <property type="entry name" value="FecR_C"/>
</dbReference>
<dbReference type="PANTHER" id="PTHR30273">
    <property type="entry name" value="PERIPLASMIC SIGNAL SENSOR AND SIGMA FACTOR ACTIVATOR FECR-RELATED"/>
    <property type="match status" value="1"/>
</dbReference>
<evidence type="ECO:0000256" key="1">
    <source>
        <dbReference type="SAM" id="Phobius"/>
    </source>
</evidence>
<dbReference type="EMBL" id="FSRA01000002">
    <property type="protein sequence ID" value="SIO52611.1"/>
    <property type="molecule type" value="Genomic_DNA"/>
</dbReference>
<dbReference type="GO" id="GO:0016989">
    <property type="term" value="F:sigma factor antagonist activity"/>
    <property type="evidence" value="ECO:0007669"/>
    <property type="project" value="TreeGrafter"/>
</dbReference>
<dbReference type="PANTHER" id="PTHR30273:SF2">
    <property type="entry name" value="PROTEIN FECR"/>
    <property type="match status" value="1"/>
</dbReference>
<dbReference type="PIRSF" id="PIRSF018266">
    <property type="entry name" value="FecR"/>
    <property type="match status" value="1"/>
</dbReference>
<dbReference type="InterPro" id="IPR006860">
    <property type="entry name" value="FecR"/>
</dbReference>
<evidence type="ECO:0000313" key="5">
    <source>
        <dbReference type="Proteomes" id="UP000185003"/>
    </source>
</evidence>
<feature type="transmembrane region" description="Helical" evidence="1">
    <location>
        <begin position="95"/>
        <end position="114"/>
    </location>
</feature>
<dbReference type="Gene3D" id="2.60.120.1440">
    <property type="match status" value="1"/>
</dbReference>
<sequence>MEWKDYAEYRQEDFLTDDYFSEWVLRPNKENNAFWEEWQQLYPSRQPIITEARKILLSLEYTREEMPIESYDRIWSVIAEEMETATPVRKRRWPLALAAAMVTGIVAVAAFWLLRSKPVPPVYTSQFGENRTLVLPDSSKVILGPHSSLRLGDFKGLREVWLEGEAYFNIQHTAVPALPFIVHSRSLDIEVLGTTFNVKNYTGNTQVVLSSGKIALRRQDERLIMKPGDLVEYKEKEEKYLRKEVKPERYASWVEGTLVFEDTPLETVATEVYHQFGIRLVFRDSSLTKEKFSATLTSADQAIVLAAIKEAFSLELTQGADSTYIFTRK</sequence>
<proteinExistence type="predicted"/>
<evidence type="ECO:0000313" key="4">
    <source>
        <dbReference type="EMBL" id="SIO52611.1"/>
    </source>
</evidence>
<keyword evidence="1" id="KW-0472">Membrane</keyword>
<dbReference type="RefSeq" id="WP_074242512.1">
    <property type="nucleotide sequence ID" value="NZ_FSRA01000002.1"/>
</dbReference>
<protein>
    <submittedName>
        <fullName evidence="4">Ferric-dicitrate binding protein FerR, regulates iron transport through sigma-19</fullName>
    </submittedName>
</protein>
<dbReference type="STRING" id="536979.SAMN04488055_5263"/>
<dbReference type="InterPro" id="IPR012373">
    <property type="entry name" value="Ferrdict_sens_TM"/>
</dbReference>
<organism evidence="4 5">
    <name type="scientific">Chitinophaga niabensis</name>
    <dbReference type="NCBI Taxonomy" id="536979"/>
    <lineage>
        <taxon>Bacteria</taxon>
        <taxon>Pseudomonadati</taxon>
        <taxon>Bacteroidota</taxon>
        <taxon>Chitinophagia</taxon>
        <taxon>Chitinophagales</taxon>
        <taxon>Chitinophagaceae</taxon>
        <taxon>Chitinophaga</taxon>
    </lineage>
</organism>
<dbReference type="Proteomes" id="UP000185003">
    <property type="component" value="Unassembled WGS sequence"/>
</dbReference>
<keyword evidence="1" id="KW-1133">Transmembrane helix</keyword>
<dbReference type="Pfam" id="PF04773">
    <property type="entry name" value="FecR"/>
    <property type="match status" value="1"/>
</dbReference>
<name>A0A1N6K7U1_9BACT</name>
<feature type="domain" description="FecR protein" evidence="2">
    <location>
        <begin position="123"/>
        <end position="214"/>
    </location>
</feature>
<feature type="domain" description="Protein FecR C-terminal" evidence="3">
    <location>
        <begin position="258"/>
        <end position="310"/>
    </location>
</feature>
<dbReference type="OrthoDB" id="923517at2"/>
<reference evidence="4 5" key="1">
    <citation type="submission" date="2016-11" db="EMBL/GenBank/DDBJ databases">
        <authorList>
            <person name="Jaros S."/>
            <person name="Januszkiewicz K."/>
            <person name="Wedrychowicz H."/>
        </authorList>
    </citation>
    <scope>NUCLEOTIDE SEQUENCE [LARGE SCALE GENOMIC DNA]</scope>
    <source>
        <strain evidence="4 5">DSM 24787</strain>
    </source>
</reference>
<evidence type="ECO:0000259" key="2">
    <source>
        <dbReference type="Pfam" id="PF04773"/>
    </source>
</evidence>
<keyword evidence="5" id="KW-1185">Reference proteome</keyword>
<accession>A0A1N6K7U1</accession>
<keyword evidence="1" id="KW-0812">Transmembrane</keyword>